<dbReference type="GO" id="GO:0020037">
    <property type="term" value="F:heme binding"/>
    <property type="evidence" value="ECO:0007669"/>
    <property type="project" value="InterPro"/>
</dbReference>
<keyword evidence="6" id="KW-1133">Transmembrane helix</keyword>
<dbReference type="GO" id="GO:0046872">
    <property type="term" value="F:metal ion binding"/>
    <property type="evidence" value="ECO:0007669"/>
    <property type="project" value="UniProtKB-KW"/>
</dbReference>
<keyword evidence="6" id="KW-0812">Transmembrane</keyword>
<name>A0A382T8D4_9ZZZZ</name>
<dbReference type="Pfam" id="PF09459">
    <property type="entry name" value="EB_dh"/>
    <property type="match status" value="1"/>
</dbReference>
<keyword evidence="1" id="KW-0813">Transport</keyword>
<reference evidence="8" key="1">
    <citation type="submission" date="2018-05" db="EMBL/GenBank/DDBJ databases">
        <authorList>
            <person name="Lanie J.A."/>
            <person name="Ng W.-L."/>
            <person name="Kazmierczak K.M."/>
            <person name="Andrzejewski T.M."/>
            <person name="Davidsen T.M."/>
            <person name="Wayne K.J."/>
            <person name="Tettelin H."/>
            <person name="Glass J.I."/>
            <person name="Rusch D."/>
            <person name="Podicherti R."/>
            <person name="Tsui H.-C.T."/>
            <person name="Winkler M.E."/>
        </authorList>
    </citation>
    <scope>NUCLEOTIDE SEQUENCE</scope>
</reference>
<dbReference type="AlphaFoldDB" id="A0A382T8D4"/>
<proteinExistence type="predicted"/>
<evidence type="ECO:0000256" key="1">
    <source>
        <dbReference type="ARBA" id="ARBA00022448"/>
    </source>
</evidence>
<dbReference type="InterPro" id="IPR019020">
    <property type="entry name" value="Cyt-c552/DMSO_Rdtase_haem-bd"/>
</dbReference>
<evidence type="ECO:0000256" key="2">
    <source>
        <dbReference type="ARBA" id="ARBA00022617"/>
    </source>
</evidence>
<dbReference type="Gene3D" id="2.60.40.1190">
    <property type="match status" value="1"/>
</dbReference>
<evidence type="ECO:0000256" key="6">
    <source>
        <dbReference type="SAM" id="Phobius"/>
    </source>
</evidence>
<evidence type="ECO:0000256" key="5">
    <source>
        <dbReference type="ARBA" id="ARBA00023004"/>
    </source>
</evidence>
<evidence type="ECO:0000256" key="4">
    <source>
        <dbReference type="ARBA" id="ARBA00022982"/>
    </source>
</evidence>
<feature type="domain" description="Cytochrome c-552/DMSO reductase-like haem-binding" evidence="7">
    <location>
        <begin position="53"/>
        <end position="104"/>
    </location>
</feature>
<feature type="transmembrane region" description="Helical" evidence="6">
    <location>
        <begin position="137"/>
        <end position="159"/>
    </location>
</feature>
<evidence type="ECO:0000256" key="3">
    <source>
        <dbReference type="ARBA" id="ARBA00022723"/>
    </source>
</evidence>
<evidence type="ECO:0000259" key="7">
    <source>
        <dbReference type="Pfam" id="PF09459"/>
    </source>
</evidence>
<keyword evidence="5" id="KW-0408">Iron</keyword>
<feature type="non-terminal residue" evidence="8">
    <location>
        <position position="1"/>
    </location>
</feature>
<organism evidence="8">
    <name type="scientific">marine metagenome</name>
    <dbReference type="NCBI Taxonomy" id="408172"/>
    <lineage>
        <taxon>unclassified sequences</taxon>
        <taxon>metagenomes</taxon>
        <taxon>ecological metagenomes</taxon>
    </lineage>
</organism>
<keyword evidence="4" id="KW-0249">Electron transport</keyword>
<gene>
    <name evidence="8" type="ORF">METZ01_LOCUS371127</name>
</gene>
<keyword evidence="2" id="KW-0349">Heme</keyword>
<protein>
    <recommendedName>
        <fullName evidence="7">Cytochrome c-552/DMSO reductase-like haem-binding domain-containing protein</fullName>
    </recommendedName>
</protein>
<keyword evidence="3" id="KW-0479">Metal-binding</keyword>
<keyword evidence="6" id="KW-0472">Membrane</keyword>
<accession>A0A382T8D4</accession>
<sequence length="162" mass="17371">NTIYPAGYESDFLSATGAGNTMSQLNRITPVEDLVAGGAGTLTEQLHNDAVGWADWAYGKWRAVIGRPMVTADGEDAQLDSGVSTSFALAVWDGGKGEIDGKKAVSAWLNLKVEAPPRKLASNREGVTFSDLPKDRIFFTLSGFMILLGAVAGSTWMFARRR</sequence>
<evidence type="ECO:0000313" key="8">
    <source>
        <dbReference type="EMBL" id="SVD18273.1"/>
    </source>
</evidence>
<dbReference type="EMBL" id="UINC01134622">
    <property type="protein sequence ID" value="SVD18273.1"/>
    <property type="molecule type" value="Genomic_DNA"/>
</dbReference>